<accession>A0ACC2LA76</accession>
<evidence type="ECO:0000313" key="2">
    <source>
        <dbReference type="Proteomes" id="UP001234297"/>
    </source>
</evidence>
<gene>
    <name evidence="1" type="ORF">MRB53_023724</name>
</gene>
<name>A0ACC2LA76_PERAE</name>
<evidence type="ECO:0000313" key="1">
    <source>
        <dbReference type="EMBL" id="KAJ8630401.1"/>
    </source>
</evidence>
<comment type="caution">
    <text evidence="1">The sequence shown here is derived from an EMBL/GenBank/DDBJ whole genome shotgun (WGS) entry which is preliminary data.</text>
</comment>
<proteinExistence type="predicted"/>
<dbReference type="EMBL" id="CM056815">
    <property type="protein sequence ID" value="KAJ8630401.1"/>
    <property type="molecule type" value="Genomic_DNA"/>
</dbReference>
<organism evidence="1 2">
    <name type="scientific">Persea americana</name>
    <name type="common">Avocado</name>
    <dbReference type="NCBI Taxonomy" id="3435"/>
    <lineage>
        <taxon>Eukaryota</taxon>
        <taxon>Viridiplantae</taxon>
        <taxon>Streptophyta</taxon>
        <taxon>Embryophyta</taxon>
        <taxon>Tracheophyta</taxon>
        <taxon>Spermatophyta</taxon>
        <taxon>Magnoliopsida</taxon>
        <taxon>Magnoliidae</taxon>
        <taxon>Laurales</taxon>
        <taxon>Lauraceae</taxon>
        <taxon>Persea</taxon>
    </lineage>
</organism>
<keyword evidence="2" id="KW-1185">Reference proteome</keyword>
<reference evidence="1 2" key="1">
    <citation type="journal article" date="2022" name="Hortic Res">
        <title>A haplotype resolved chromosomal level avocado genome allows analysis of novel avocado genes.</title>
        <authorList>
            <person name="Nath O."/>
            <person name="Fletcher S.J."/>
            <person name="Hayward A."/>
            <person name="Shaw L.M."/>
            <person name="Masouleh A.K."/>
            <person name="Furtado A."/>
            <person name="Henry R.J."/>
            <person name="Mitter N."/>
        </authorList>
    </citation>
    <scope>NUCLEOTIDE SEQUENCE [LARGE SCALE GENOMIC DNA]</scope>
    <source>
        <strain evidence="2">cv. Hass</strain>
    </source>
</reference>
<sequence>MTADNTYPRFNTEVLSIVCKTIDSVFDRNQRSDPLISLYISYTLLFHHPLPVSTSTFISPLLWRTPNCNLKLKPRTETADPLLQLGQVVFESTRLENNIEKMIKVEVISTENIKPSSPTPASLSSYKLSSLDQLAPPFYVPLVLFYTRHGRGQDQNSLKTSLSKTLARFYPFAGRLKDEYHVDCNDQGVEFTEARVNIQLAEFLRQPEVDVLNLLFRFNPFHITFRMELLLAIQLNIFECGGMAIAVLVSHKIADGTTTAAFLNAWSTTTRGVDGVIQPKFMANSLFPARASIPEYFYTTEEKILTVRFIIHELKIAALINRSASSSQRWRPTRIEAVSALIWGALMRVRVDKGLKNASVALHAVNLRPRMDPPLSDCSFGNLWVHAVTAGVAGSERVEDMQRCMEGQARDAIKAVDTDYIEELQRPDRALRFYECMESAAEKYSNCGMDVYHFTSWCRFPCYEMDFGWGKPVWISVYIPAKNAVLLLDGSGGDGMEAWVTLVEDEMEKLKFDPELLSFFTCAS</sequence>
<dbReference type="Proteomes" id="UP001234297">
    <property type="component" value="Chromosome 7"/>
</dbReference>
<protein>
    <submittedName>
        <fullName evidence="1">Uncharacterized protein</fullName>
    </submittedName>
</protein>